<dbReference type="EMBL" id="JBEWZI010000028">
    <property type="protein sequence ID" value="MET7016120.1"/>
    <property type="molecule type" value="Genomic_DNA"/>
</dbReference>
<feature type="domain" description="Histidine kinase" evidence="13">
    <location>
        <begin position="230"/>
        <end position="445"/>
    </location>
</feature>
<gene>
    <name evidence="14" type="ORF">ABXR19_18185</name>
</gene>
<evidence type="ECO:0000256" key="1">
    <source>
        <dbReference type="ARBA" id="ARBA00000085"/>
    </source>
</evidence>
<dbReference type="InterPro" id="IPR004358">
    <property type="entry name" value="Sig_transdc_His_kin-like_C"/>
</dbReference>
<dbReference type="EC" id="2.7.13.3" evidence="3"/>
<keyword evidence="4" id="KW-0597">Phosphoprotein</keyword>
<evidence type="ECO:0000259" key="13">
    <source>
        <dbReference type="PROSITE" id="PS50109"/>
    </source>
</evidence>
<evidence type="ECO:0000256" key="8">
    <source>
        <dbReference type="ARBA" id="ARBA00022777"/>
    </source>
</evidence>
<evidence type="ECO:0000313" key="14">
    <source>
        <dbReference type="EMBL" id="MET7016120.1"/>
    </source>
</evidence>
<dbReference type="RefSeq" id="WP_354602577.1">
    <property type="nucleotide sequence ID" value="NZ_JBEWZI010000028.1"/>
</dbReference>
<evidence type="ECO:0000256" key="4">
    <source>
        <dbReference type="ARBA" id="ARBA00022553"/>
    </source>
</evidence>
<evidence type="ECO:0000256" key="11">
    <source>
        <dbReference type="ARBA" id="ARBA00023012"/>
    </source>
</evidence>
<dbReference type="InterPro" id="IPR003661">
    <property type="entry name" value="HisK_dim/P_dom"/>
</dbReference>
<dbReference type="SMART" id="SM00387">
    <property type="entry name" value="HATPase_c"/>
    <property type="match status" value="1"/>
</dbReference>
<dbReference type="SMART" id="SM00388">
    <property type="entry name" value="HisKA"/>
    <property type="match status" value="1"/>
</dbReference>
<evidence type="ECO:0000256" key="12">
    <source>
        <dbReference type="ARBA" id="ARBA00023136"/>
    </source>
</evidence>
<reference evidence="14 15" key="1">
    <citation type="submission" date="2024-07" db="EMBL/GenBank/DDBJ databases">
        <title>Uliginosibacterium flavum JJ3220;KACC:17644.</title>
        <authorList>
            <person name="Kim M.K."/>
        </authorList>
    </citation>
    <scope>NUCLEOTIDE SEQUENCE [LARGE SCALE GENOMIC DNA]</scope>
    <source>
        <strain evidence="14 15">KACC:17644</strain>
    </source>
</reference>
<sequence length="445" mass="49085">MRLAIYSIRRRLLLVLAVAISVATLAQAGISYRVALREVDAISDYQMLQIANAVRRGVPEPTLSPLKRQPRKGEEPSYRLKVQLLPELRGGGGNALGTSNTVQVEQGFSMRQIDNKTFRVFLMPMHNKLIEVTQNIAERDRSARELALRTVLPILSLAPFMLGGVWWSISRALRPLMKSRDEVALRDANDLHALPTEGVPEEIQPFIASINAQFARVSKAFAAQQHFVADAAHELRSPLAALRLQVQGLQRAGSVEMRTLCTERLMAGIDRSTRLIEQLLVLAREEATAPERTRVSLPQALRLALSDVLPQAQAREINISANLAEIERERQLTVSGNLEALRILLRNLLENAVKNTPVQGVIKLSMQCNAEGIVLILEDSGPGIPAEERAQVFRRFNRGRSHSDGGSGLGLAIVQTIANRYCISMELGQSETLGGLAVKLKFMAV</sequence>
<evidence type="ECO:0000256" key="5">
    <source>
        <dbReference type="ARBA" id="ARBA00022679"/>
    </source>
</evidence>
<dbReference type="Proteomes" id="UP001549691">
    <property type="component" value="Unassembled WGS sequence"/>
</dbReference>
<keyword evidence="11" id="KW-0902">Two-component regulatory system</keyword>
<dbReference type="InterPro" id="IPR036097">
    <property type="entry name" value="HisK_dim/P_sf"/>
</dbReference>
<dbReference type="PROSITE" id="PS50109">
    <property type="entry name" value="HIS_KIN"/>
    <property type="match status" value="1"/>
</dbReference>
<dbReference type="Pfam" id="PF00512">
    <property type="entry name" value="HisKA"/>
    <property type="match status" value="1"/>
</dbReference>
<dbReference type="SUPFAM" id="SSF47384">
    <property type="entry name" value="Homodimeric domain of signal transducing histidine kinase"/>
    <property type="match status" value="1"/>
</dbReference>
<keyword evidence="10" id="KW-1133">Transmembrane helix</keyword>
<comment type="catalytic activity">
    <reaction evidence="1">
        <text>ATP + protein L-histidine = ADP + protein N-phospho-L-histidine.</text>
        <dbReference type="EC" id="2.7.13.3"/>
    </reaction>
</comment>
<evidence type="ECO:0000256" key="2">
    <source>
        <dbReference type="ARBA" id="ARBA00004141"/>
    </source>
</evidence>
<keyword evidence="8" id="KW-0418">Kinase</keyword>
<dbReference type="PANTHER" id="PTHR45436">
    <property type="entry name" value="SENSOR HISTIDINE KINASE YKOH"/>
    <property type="match status" value="1"/>
</dbReference>
<dbReference type="Gene3D" id="1.10.287.130">
    <property type="match status" value="1"/>
</dbReference>
<evidence type="ECO:0000256" key="10">
    <source>
        <dbReference type="ARBA" id="ARBA00022989"/>
    </source>
</evidence>
<proteinExistence type="predicted"/>
<keyword evidence="7" id="KW-0547">Nucleotide-binding</keyword>
<protein>
    <recommendedName>
        <fullName evidence="3">histidine kinase</fullName>
        <ecNumber evidence="3">2.7.13.3</ecNumber>
    </recommendedName>
</protein>
<evidence type="ECO:0000256" key="9">
    <source>
        <dbReference type="ARBA" id="ARBA00022840"/>
    </source>
</evidence>
<keyword evidence="6" id="KW-0812">Transmembrane</keyword>
<dbReference type="GO" id="GO:0005524">
    <property type="term" value="F:ATP binding"/>
    <property type="evidence" value="ECO:0007669"/>
    <property type="project" value="UniProtKB-KW"/>
</dbReference>
<keyword evidence="12" id="KW-0472">Membrane</keyword>
<keyword evidence="5" id="KW-0808">Transferase</keyword>
<evidence type="ECO:0000256" key="6">
    <source>
        <dbReference type="ARBA" id="ARBA00022692"/>
    </source>
</evidence>
<keyword evidence="9 14" id="KW-0067">ATP-binding</keyword>
<dbReference type="InterPro" id="IPR003594">
    <property type="entry name" value="HATPase_dom"/>
</dbReference>
<dbReference type="Gene3D" id="3.30.565.10">
    <property type="entry name" value="Histidine kinase-like ATPase, C-terminal domain"/>
    <property type="match status" value="1"/>
</dbReference>
<dbReference type="CDD" id="cd00082">
    <property type="entry name" value="HisKA"/>
    <property type="match status" value="1"/>
</dbReference>
<accession>A0ABV2TQB6</accession>
<keyword evidence="15" id="KW-1185">Reference proteome</keyword>
<evidence type="ECO:0000256" key="7">
    <source>
        <dbReference type="ARBA" id="ARBA00022741"/>
    </source>
</evidence>
<dbReference type="InterPro" id="IPR005467">
    <property type="entry name" value="His_kinase_dom"/>
</dbReference>
<comment type="subcellular location">
    <subcellularLocation>
        <location evidence="2">Membrane</location>
        <topology evidence="2">Multi-pass membrane protein</topology>
    </subcellularLocation>
</comment>
<dbReference type="InterPro" id="IPR036890">
    <property type="entry name" value="HATPase_C_sf"/>
</dbReference>
<dbReference type="PRINTS" id="PR00344">
    <property type="entry name" value="BCTRLSENSOR"/>
</dbReference>
<dbReference type="Pfam" id="PF02518">
    <property type="entry name" value="HATPase_c"/>
    <property type="match status" value="1"/>
</dbReference>
<comment type="caution">
    <text evidence="14">The sequence shown here is derived from an EMBL/GenBank/DDBJ whole genome shotgun (WGS) entry which is preliminary data.</text>
</comment>
<name>A0ABV2TQB6_9RHOO</name>
<organism evidence="14 15">
    <name type="scientific">Uliginosibacterium flavum</name>
    <dbReference type="NCBI Taxonomy" id="1396831"/>
    <lineage>
        <taxon>Bacteria</taxon>
        <taxon>Pseudomonadati</taxon>
        <taxon>Pseudomonadota</taxon>
        <taxon>Betaproteobacteria</taxon>
        <taxon>Rhodocyclales</taxon>
        <taxon>Zoogloeaceae</taxon>
        <taxon>Uliginosibacterium</taxon>
    </lineage>
</organism>
<evidence type="ECO:0000256" key="3">
    <source>
        <dbReference type="ARBA" id="ARBA00012438"/>
    </source>
</evidence>
<dbReference type="InterPro" id="IPR050428">
    <property type="entry name" value="TCS_sensor_his_kinase"/>
</dbReference>
<dbReference type="PANTHER" id="PTHR45436:SF14">
    <property type="entry name" value="SENSOR PROTEIN QSEC"/>
    <property type="match status" value="1"/>
</dbReference>
<dbReference type="SUPFAM" id="SSF55874">
    <property type="entry name" value="ATPase domain of HSP90 chaperone/DNA topoisomerase II/histidine kinase"/>
    <property type="match status" value="1"/>
</dbReference>
<evidence type="ECO:0000313" key="15">
    <source>
        <dbReference type="Proteomes" id="UP001549691"/>
    </source>
</evidence>